<evidence type="ECO:0000313" key="1">
    <source>
        <dbReference type="EMBL" id="KAG8536557.1"/>
    </source>
</evidence>
<gene>
    <name evidence="1" type="ORF">GDO81_026106</name>
</gene>
<accession>A0AAV6YHH7</accession>
<proteinExistence type="predicted"/>
<protein>
    <submittedName>
        <fullName evidence="1">Uncharacterized protein</fullName>
    </submittedName>
</protein>
<organism evidence="1 2">
    <name type="scientific">Engystomops pustulosus</name>
    <name type="common">Tungara frog</name>
    <name type="synonym">Physalaemus pustulosus</name>
    <dbReference type="NCBI Taxonomy" id="76066"/>
    <lineage>
        <taxon>Eukaryota</taxon>
        <taxon>Metazoa</taxon>
        <taxon>Chordata</taxon>
        <taxon>Craniata</taxon>
        <taxon>Vertebrata</taxon>
        <taxon>Euteleostomi</taxon>
        <taxon>Amphibia</taxon>
        <taxon>Batrachia</taxon>
        <taxon>Anura</taxon>
        <taxon>Neobatrachia</taxon>
        <taxon>Hyloidea</taxon>
        <taxon>Leptodactylidae</taxon>
        <taxon>Leiuperinae</taxon>
        <taxon>Engystomops</taxon>
    </lineage>
</organism>
<comment type="caution">
    <text evidence="1">The sequence shown here is derived from an EMBL/GenBank/DDBJ whole genome shotgun (WGS) entry which is preliminary data.</text>
</comment>
<dbReference type="Proteomes" id="UP000824782">
    <property type="component" value="Unassembled WGS sequence"/>
</dbReference>
<name>A0AAV6YHH7_ENGPU</name>
<sequence>MRPCWIRFCTKQPIIFHLSSLESESSLLIGCYEKLIHLQTKLINPTDKMAATVQVPRSLPANRFFWYK</sequence>
<dbReference type="EMBL" id="WNYA01041350">
    <property type="protein sequence ID" value="KAG8536557.1"/>
    <property type="molecule type" value="Genomic_DNA"/>
</dbReference>
<keyword evidence="2" id="KW-1185">Reference proteome</keyword>
<evidence type="ECO:0000313" key="2">
    <source>
        <dbReference type="Proteomes" id="UP000824782"/>
    </source>
</evidence>
<reference evidence="1" key="1">
    <citation type="thesis" date="2020" institute="ProQuest LLC" country="789 East Eisenhower Parkway, Ann Arbor, MI, USA">
        <title>Comparative Genomics and Chromosome Evolution.</title>
        <authorList>
            <person name="Mudd A.B."/>
        </authorList>
    </citation>
    <scope>NUCLEOTIDE SEQUENCE</scope>
    <source>
        <strain evidence="1">237g6f4</strain>
        <tissue evidence="1">Blood</tissue>
    </source>
</reference>
<dbReference type="AlphaFoldDB" id="A0AAV6YHH7"/>